<feature type="domain" description="Fatty acid desaturase" evidence="2">
    <location>
        <begin position="17"/>
        <end position="244"/>
    </location>
</feature>
<accession>A0A085WGJ8</accession>
<evidence type="ECO:0000259" key="2">
    <source>
        <dbReference type="Pfam" id="PF00487"/>
    </source>
</evidence>
<evidence type="ECO:0000313" key="4">
    <source>
        <dbReference type="Proteomes" id="UP000028725"/>
    </source>
</evidence>
<dbReference type="CDD" id="cd01060">
    <property type="entry name" value="Membrane-FADS-like"/>
    <property type="match status" value="1"/>
</dbReference>
<organism evidence="3 4">
    <name type="scientific">Hyalangium minutum</name>
    <dbReference type="NCBI Taxonomy" id="394096"/>
    <lineage>
        <taxon>Bacteria</taxon>
        <taxon>Pseudomonadati</taxon>
        <taxon>Myxococcota</taxon>
        <taxon>Myxococcia</taxon>
        <taxon>Myxococcales</taxon>
        <taxon>Cystobacterineae</taxon>
        <taxon>Archangiaceae</taxon>
        <taxon>Hyalangium</taxon>
    </lineage>
</organism>
<keyword evidence="1" id="KW-0472">Membrane</keyword>
<keyword evidence="1" id="KW-1133">Transmembrane helix</keyword>
<dbReference type="GO" id="GO:0006629">
    <property type="term" value="P:lipid metabolic process"/>
    <property type="evidence" value="ECO:0007669"/>
    <property type="project" value="InterPro"/>
</dbReference>
<evidence type="ECO:0000313" key="3">
    <source>
        <dbReference type="EMBL" id="KFE66811.1"/>
    </source>
</evidence>
<evidence type="ECO:0000256" key="1">
    <source>
        <dbReference type="SAM" id="Phobius"/>
    </source>
</evidence>
<sequence>MPVVALSMYANPGLIPWLSPLACYLALSAGVIAHNHNHCPTFTNRKLNNAFGMWLSIFYGYPTFAWIPTHNLNHHKFVNKAGDATITWRYTNKHNLWVALTYFFVSSYFQSDPIKAFIRKARTNNPTLFRQIVTQYVVWAGTHVLLLALAMVLHGVWAGARVWLFAFAIPAVFALWTIMFFNYIQHVHTDPWSEHNHSRSWTGKAINFFLFNNALHAAHHEMPGAHWSTLREAHARIEPEIHPELKPRYFFPWCFANYVLAPVLPRFGTQQVGRPPFSPPSGEKAEVAFGDELDAVESGVNAARV</sequence>
<feature type="transmembrane region" description="Helical" evidence="1">
    <location>
        <begin position="94"/>
        <end position="111"/>
    </location>
</feature>
<dbReference type="Proteomes" id="UP000028725">
    <property type="component" value="Unassembled WGS sequence"/>
</dbReference>
<feature type="transmembrane region" description="Helical" evidence="1">
    <location>
        <begin position="163"/>
        <end position="184"/>
    </location>
</feature>
<dbReference type="EMBL" id="JMCB01000009">
    <property type="protein sequence ID" value="KFE66811.1"/>
    <property type="molecule type" value="Genomic_DNA"/>
</dbReference>
<feature type="transmembrane region" description="Helical" evidence="1">
    <location>
        <begin position="14"/>
        <end position="35"/>
    </location>
</feature>
<proteinExistence type="predicted"/>
<dbReference type="RefSeq" id="WP_240486866.1">
    <property type="nucleotide sequence ID" value="NZ_JMCB01000009.1"/>
</dbReference>
<dbReference type="InterPro" id="IPR005804">
    <property type="entry name" value="FA_desaturase_dom"/>
</dbReference>
<protein>
    <submittedName>
        <fullName evidence="3">Fatty acid desaturase family protein</fullName>
    </submittedName>
</protein>
<gene>
    <name evidence="3" type="ORF">DB31_9025</name>
</gene>
<reference evidence="3 4" key="1">
    <citation type="submission" date="2014-04" db="EMBL/GenBank/DDBJ databases">
        <title>Genome assembly of Hyalangium minutum DSM 14724.</title>
        <authorList>
            <person name="Sharma G."/>
            <person name="Subramanian S."/>
        </authorList>
    </citation>
    <scope>NUCLEOTIDE SEQUENCE [LARGE SCALE GENOMIC DNA]</scope>
    <source>
        <strain evidence="3 4">DSM 14724</strain>
    </source>
</reference>
<dbReference type="STRING" id="394096.DB31_9025"/>
<name>A0A085WGJ8_9BACT</name>
<feature type="transmembrane region" description="Helical" evidence="1">
    <location>
        <begin position="47"/>
        <end position="67"/>
    </location>
</feature>
<dbReference type="AlphaFoldDB" id="A0A085WGJ8"/>
<keyword evidence="4" id="KW-1185">Reference proteome</keyword>
<dbReference type="PATRIC" id="fig|394096.3.peg.5053"/>
<comment type="caution">
    <text evidence="3">The sequence shown here is derived from an EMBL/GenBank/DDBJ whole genome shotgun (WGS) entry which is preliminary data.</text>
</comment>
<keyword evidence="1" id="KW-0812">Transmembrane</keyword>
<feature type="transmembrane region" description="Helical" evidence="1">
    <location>
        <begin position="132"/>
        <end position="157"/>
    </location>
</feature>
<dbReference type="Pfam" id="PF00487">
    <property type="entry name" value="FA_desaturase"/>
    <property type="match status" value="1"/>
</dbReference>